<dbReference type="Pfam" id="PF08241">
    <property type="entry name" value="Methyltransf_11"/>
    <property type="match status" value="1"/>
</dbReference>
<sequence>MPCIKLHSNVEVSGINSVVSTALTWSDCESELQRACDNLMLAIGPRPGSKRPSSPSEHVDSPPIKKYGEGSSAPKFKDQERRKQRLIDARSAHDHIESRGARDVQVTGNHAVHTLVKCIEPLINKHDKVLLIGPEIGAIALCLGCVVGRHGRVVGVHNNPTANDILQFAGEEQLAHVSLCQTPNRNIFRLPMLTHFTVRQSPILRPNRGDLLTALPFSNDSFDVVVACDNFSFVESLRQRSLLVEMKRVAKPGAIVETCDITARIPYTDYGPGNQMYTWFTKLKDCEEYNGLLLSQIARSVGLTESSHVSLVTCSMPIFDKQRFRKPAPGLVKFAKTGSLYERSIASKTPKSVLHQLSRYLSQLEDGKFCCYMSLYTETRAYKAETRAYRPETPSCWPFNMQAEEESSPD</sequence>
<dbReference type="AlphaFoldDB" id="A0A9W8TGQ5"/>
<reference evidence="3" key="1">
    <citation type="submission" date="2022-07" db="EMBL/GenBank/DDBJ databases">
        <title>Genome Sequence of Xylaria arbuscula.</title>
        <authorList>
            <person name="Buettner E."/>
        </authorList>
    </citation>
    <scope>NUCLEOTIDE SEQUENCE</scope>
    <source>
        <strain evidence="3">VT107</strain>
    </source>
</reference>
<feature type="region of interest" description="Disordered" evidence="1">
    <location>
        <begin position="43"/>
        <end position="103"/>
    </location>
</feature>
<dbReference type="Proteomes" id="UP001148614">
    <property type="component" value="Unassembled WGS sequence"/>
</dbReference>
<dbReference type="SUPFAM" id="SSF53335">
    <property type="entry name" value="S-adenosyl-L-methionine-dependent methyltransferases"/>
    <property type="match status" value="1"/>
</dbReference>
<dbReference type="InterPro" id="IPR029063">
    <property type="entry name" value="SAM-dependent_MTases_sf"/>
</dbReference>
<organism evidence="3 4">
    <name type="scientific">Xylaria arbuscula</name>
    <dbReference type="NCBI Taxonomy" id="114810"/>
    <lineage>
        <taxon>Eukaryota</taxon>
        <taxon>Fungi</taxon>
        <taxon>Dikarya</taxon>
        <taxon>Ascomycota</taxon>
        <taxon>Pezizomycotina</taxon>
        <taxon>Sordariomycetes</taxon>
        <taxon>Xylariomycetidae</taxon>
        <taxon>Xylariales</taxon>
        <taxon>Xylariaceae</taxon>
        <taxon>Xylaria</taxon>
    </lineage>
</organism>
<dbReference type="EMBL" id="JANPWZ010003004">
    <property type="protein sequence ID" value="KAJ3554777.1"/>
    <property type="molecule type" value="Genomic_DNA"/>
</dbReference>
<evidence type="ECO:0000313" key="4">
    <source>
        <dbReference type="Proteomes" id="UP001148614"/>
    </source>
</evidence>
<evidence type="ECO:0000256" key="1">
    <source>
        <dbReference type="SAM" id="MobiDB-lite"/>
    </source>
</evidence>
<feature type="domain" description="Methyltransferase type 11" evidence="2">
    <location>
        <begin position="209"/>
        <end position="255"/>
    </location>
</feature>
<evidence type="ECO:0000259" key="2">
    <source>
        <dbReference type="Pfam" id="PF08241"/>
    </source>
</evidence>
<proteinExistence type="predicted"/>
<feature type="compositionally biased region" description="Basic and acidic residues" evidence="1">
    <location>
        <begin position="75"/>
        <end position="102"/>
    </location>
</feature>
<comment type="caution">
    <text evidence="3">The sequence shown here is derived from an EMBL/GenBank/DDBJ whole genome shotgun (WGS) entry which is preliminary data.</text>
</comment>
<dbReference type="Gene3D" id="3.40.50.150">
    <property type="entry name" value="Vaccinia Virus protein VP39"/>
    <property type="match status" value="1"/>
</dbReference>
<keyword evidence="4" id="KW-1185">Reference proteome</keyword>
<protein>
    <recommendedName>
        <fullName evidence="2">Methyltransferase type 11 domain-containing protein</fullName>
    </recommendedName>
</protein>
<dbReference type="GO" id="GO:0008757">
    <property type="term" value="F:S-adenosylmethionine-dependent methyltransferase activity"/>
    <property type="evidence" value="ECO:0007669"/>
    <property type="project" value="InterPro"/>
</dbReference>
<accession>A0A9W8TGQ5</accession>
<name>A0A9W8TGQ5_9PEZI</name>
<gene>
    <name evidence="3" type="ORF">NPX13_g10519</name>
</gene>
<dbReference type="InterPro" id="IPR013216">
    <property type="entry name" value="Methyltransf_11"/>
</dbReference>
<feature type="compositionally biased region" description="Low complexity" evidence="1">
    <location>
        <begin position="44"/>
        <end position="56"/>
    </location>
</feature>
<evidence type="ECO:0000313" key="3">
    <source>
        <dbReference type="EMBL" id="KAJ3554777.1"/>
    </source>
</evidence>
<dbReference type="CDD" id="cd02440">
    <property type="entry name" value="AdoMet_MTases"/>
    <property type="match status" value="1"/>
</dbReference>